<keyword evidence="2 6" id="KW-0489">Methyltransferase</keyword>
<dbReference type="PANTHER" id="PTHR46429:SF1">
    <property type="entry name" value="23S RRNA (GUANOSINE-2'-O-)-METHYLTRANSFERASE RLMB"/>
    <property type="match status" value="1"/>
</dbReference>
<protein>
    <submittedName>
        <fullName evidence="6">23S rRNA (Guanosine(2251)-2'-O)-methyltransferase RlmB</fullName>
    </submittedName>
</protein>
<dbReference type="AlphaFoldDB" id="A0A1Y3U005"/>
<dbReference type="InterPro" id="IPR004441">
    <property type="entry name" value="rRNA_MeTrfase_TrmH"/>
</dbReference>
<dbReference type="SUPFAM" id="SSF55315">
    <property type="entry name" value="L30e-like"/>
    <property type="match status" value="1"/>
</dbReference>
<dbReference type="InterPro" id="IPR029026">
    <property type="entry name" value="tRNA_m1G_MTases_N"/>
</dbReference>
<dbReference type="GO" id="GO:0032259">
    <property type="term" value="P:methylation"/>
    <property type="evidence" value="ECO:0007669"/>
    <property type="project" value="UniProtKB-KW"/>
</dbReference>
<dbReference type="InterPro" id="IPR029028">
    <property type="entry name" value="Alpha/beta_knot_MTases"/>
</dbReference>
<dbReference type="CDD" id="cd18103">
    <property type="entry name" value="SpoU-like_RlmB"/>
    <property type="match status" value="1"/>
</dbReference>
<dbReference type="NCBIfam" id="TIGR00186">
    <property type="entry name" value="rRNA_methyl_3"/>
    <property type="match status" value="1"/>
</dbReference>
<dbReference type="PANTHER" id="PTHR46429">
    <property type="entry name" value="23S RRNA (GUANOSINE-2'-O-)-METHYLTRANSFERASE RLMB"/>
    <property type="match status" value="1"/>
</dbReference>
<evidence type="ECO:0000256" key="1">
    <source>
        <dbReference type="ARBA" id="ARBA00007228"/>
    </source>
</evidence>
<dbReference type="InterPro" id="IPR013123">
    <property type="entry name" value="SpoU_subst-bd"/>
</dbReference>
<dbReference type="GO" id="GO:0008173">
    <property type="term" value="F:RNA methyltransferase activity"/>
    <property type="evidence" value="ECO:0007669"/>
    <property type="project" value="InterPro"/>
</dbReference>
<organism evidence="6 7">
    <name type="scientific">Enorma massiliensis</name>
    <dbReference type="NCBI Taxonomy" id="1472761"/>
    <lineage>
        <taxon>Bacteria</taxon>
        <taxon>Bacillati</taxon>
        <taxon>Actinomycetota</taxon>
        <taxon>Coriobacteriia</taxon>
        <taxon>Coriobacteriales</taxon>
        <taxon>Coriobacteriaceae</taxon>
        <taxon>Enorma</taxon>
    </lineage>
</organism>
<dbReference type="Pfam" id="PF00588">
    <property type="entry name" value="SpoU_methylase"/>
    <property type="match status" value="1"/>
</dbReference>
<evidence type="ECO:0000313" key="6">
    <source>
        <dbReference type="EMBL" id="OUN42112.1"/>
    </source>
</evidence>
<dbReference type="InterPro" id="IPR001537">
    <property type="entry name" value="SpoU_MeTrfase"/>
</dbReference>
<comment type="caution">
    <text evidence="6">The sequence shown here is derived from an EMBL/GenBank/DDBJ whole genome shotgun (WGS) entry which is preliminary data.</text>
</comment>
<reference evidence="7" key="1">
    <citation type="submission" date="2017-04" db="EMBL/GenBank/DDBJ databases">
        <title>Function of individual gut microbiota members based on whole genome sequencing of pure cultures obtained from chicken caecum.</title>
        <authorList>
            <person name="Medvecky M."/>
            <person name="Cejkova D."/>
            <person name="Polansky O."/>
            <person name="Karasova D."/>
            <person name="Kubasova T."/>
            <person name="Cizek A."/>
            <person name="Rychlik I."/>
        </authorList>
    </citation>
    <scope>NUCLEOTIDE SEQUENCE [LARGE SCALE GENOMIC DNA]</scope>
    <source>
        <strain evidence="7">An70</strain>
    </source>
</reference>
<keyword evidence="7" id="KW-1185">Reference proteome</keyword>
<dbReference type="InterPro" id="IPR029064">
    <property type="entry name" value="Ribosomal_eL30-like_sf"/>
</dbReference>
<dbReference type="GO" id="GO:0005829">
    <property type="term" value="C:cytosol"/>
    <property type="evidence" value="ECO:0007669"/>
    <property type="project" value="TreeGrafter"/>
</dbReference>
<evidence type="ECO:0000256" key="4">
    <source>
        <dbReference type="SAM" id="MobiDB-lite"/>
    </source>
</evidence>
<dbReference type="GO" id="GO:0006396">
    <property type="term" value="P:RNA processing"/>
    <property type="evidence" value="ECO:0007669"/>
    <property type="project" value="InterPro"/>
</dbReference>
<comment type="similarity">
    <text evidence="1">Belongs to the class IV-like SAM-binding methyltransferase superfamily. RNA methyltransferase TrmH family.</text>
</comment>
<dbReference type="GO" id="GO:0003723">
    <property type="term" value="F:RNA binding"/>
    <property type="evidence" value="ECO:0007669"/>
    <property type="project" value="InterPro"/>
</dbReference>
<dbReference type="SUPFAM" id="SSF75217">
    <property type="entry name" value="alpha/beta knot"/>
    <property type="match status" value="1"/>
</dbReference>
<gene>
    <name evidence="6" type="ORF">B5G21_08240</name>
</gene>
<evidence type="ECO:0000256" key="2">
    <source>
        <dbReference type="ARBA" id="ARBA00022603"/>
    </source>
</evidence>
<dbReference type="eggNOG" id="COG0566">
    <property type="taxonomic scope" value="Bacteria"/>
</dbReference>
<dbReference type="Gene3D" id="3.30.1330.30">
    <property type="match status" value="1"/>
</dbReference>
<feature type="region of interest" description="Disordered" evidence="4">
    <location>
        <begin position="1"/>
        <end position="70"/>
    </location>
</feature>
<feature type="compositionally biased region" description="Low complexity" evidence="4">
    <location>
        <begin position="47"/>
        <end position="67"/>
    </location>
</feature>
<evidence type="ECO:0000313" key="7">
    <source>
        <dbReference type="Proteomes" id="UP000196560"/>
    </source>
</evidence>
<dbReference type="Proteomes" id="UP000196560">
    <property type="component" value="Unassembled WGS sequence"/>
</dbReference>
<feature type="domain" description="RNA 2-O ribose methyltransferase substrate binding" evidence="5">
    <location>
        <begin position="72"/>
        <end position="149"/>
    </location>
</feature>
<name>A0A1Y3U005_9ACTN</name>
<evidence type="ECO:0000256" key="3">
    <source>
        <dbReference type="ARBA" id="ARBA00022679"/>
    </source>
</evidence>
<keyword evidence="3 6" id="KW-0808">Transferase</keyword>
<dbReference type="Gene3D" id="3.40.1280.10">
    <property type="match status" value="1"/>
</dbReference>
<dbReference type="EMBL" id="NFHO01000009">
    <property type="protein sequence ID" value="OUN42112.1"/>
    <property type="molecule type" value="Genomic_DNA"/>
</dbReference>
<sequence length="388" mass="39402">MAKQSGGKRQRQGAGGGRGGQGTGGNRERRGRMPVRKGLSSDAGRPRGCSAGSSVRGAAARPSASRRPAGEYIEGRRAAAEALRTGFPVKRALVADAEGRRDAALAQLVDQLRGANIPVEYVAAEQLDALSSHGAHQGIALEVGAFPYADLADIIARADAAGGTGPALVVVLDHVTDAGNFGAIVRSAEVVGAVGVVIANKRAAEVTVATYKTSAGAVMHLPIARVPNIARALEQLKAAGFWTVGASEHAEGSCWDAPLTGRIALVMGSEGDGISRLVLETCDDLTKLPQRGATESLNVAQAATALCYEWLRVNIAALEGSSVVLADAAAPSACGAADLSNSGKNVPKTAHSEADFGTFLPEFRRVSATVGAASSAAPATDGVGGARE</sequence>
<dbReference type="Pfam" id="PF08032">
    <property type="entry name" value="SpoU_sub_bind"/>
    <property type="match status" value="1"/>
</dbReference>
<feature type="compositionally biased region" description="Gly residues" evidence="4">
    <location>
        <begin position="13"/>
        <end position="25"/>
    </location>
</feature>
<dbReference type="STRING" id="1118060.GCA_000311845_00493"/>
<feature type="compositionally biased region" description="Basic residues" evidence="4">
    <location>
        <begin position="1"/>
        <end position="11"/>
    </location>
</feature>
<evidence type="ECO:0000259" key="5">
    <source>
        <dbReference type="SMART" id="SM00967"/>
    </source>
</evidence>
<proteinExistence type="inferred from homology"/>
<dbReference type="SMART" id="SM00967">
    <property type="entry name" value="SpoU_sub_bind"/>
    <property type="match status" value="1"/>
</dbReference>
<accession>A0A1Y3U005</accession>